<keyword evidence="1" id="KW-0472">Membrane</keyword>
<name>A0A395R8J6_9PSED</name>
<keyword evidence="1" id="KW-1133">Transmembrane helix</keyword>
<comment type="caution">
    <text evidence="2">The sequence shown here is derived from an EMBL/GenBank/DDBJ whole genome shotgun (WGS) entry which is preliminary data.</text>
</comment>
<sequence>MARQTASARYRWLVASRVLAAVVGGYALTSAASTLLALLWPLPQAEAVAASTMLSFALYTLIIIWIFASQRLRTVWLGLLGATAVCTLLSWGLLPAGGSL</sequence>
<dbReference type="EMBL" id="LMAZ01000001">
    <property type="protein sequence ID" value="RGP56109.1"/>
    <property type="molecule type" value="Genomic_DNA"/>
</dbReference>
<proteinExistence type="predicted"/>
<feature type="transmembrane region" description="Helical" evidence="1">
    <location>
        <begin position="75"/>
        <end position="94"/>
    </location>
</feature>
<keyword evidence="1" id="KW-0812">Transmembrane</keyword>
<organism evidence="2 3">
    <name type="scientific">Pseudomonas abyssi</name>
    <dbReference type="NCBI Taxonomy" id="170540"/>
    <lineage>
        <taxon>Bacteria</taxon>
        <taxon>Pseudomonadati</taxon>
        <taxon>Pseudomonadota</taxon>
        <taxon>Gammaproteobacteria</taxon>
        <taxon>Pseudomonadales</taxon>
        <taxon>Pseudomonadaceae</taxon>
        <taxon>Pseudomonas</taxon>
    </lineage>
</organism>
<dbReference type="Proteomes" id="UP000265411">
    <property type="component" value="Unassembled WGS sequence"/>
</dbReference>
<evidence type="ECO:0000313" key="2">
    <source>
        <dbReference type="EMBL" id="RGP56109.1"/>
    </source>
</evidence>
<keyword evidence="3" id="KW-1185">Reference proteome</keyword>
<feature type="transmembrane region" description="Helical" evidence="1">
    <location>
        <begin position="12"/>
        <end position="41"/>
    </location>
</feature>
<feature type="transmembrane region" description="Helical" evidence="1">
    <location>
        <begin position="47"/>
        <end position="68"/>
    </location>
</feature>
<dbReference type="OrthoDB" id="1684279at2"/>
<evidence type="ECO:0000313" key="3">
    <source>
        <dbReference type="Proteomes" id="UP000265411"/>
    </source>
</evidence>
<dbReference type="AlphaFoldDB" id="A0A395R8J6"/>
<reference evidence="2 3" key="1">
    <citation type="journal article" date="2018" name="Syst. Appl. Microbiol.">
        <title>Pseudomonas gallaeciensis sp. nov., isolated from crude-oil-contaminated intertidal sand samples after the Prestige oil spill.</title>
        <authorList>
            <person name="Mulet M."/>
            <person name="Sanchez D."/>
            <person name="Rodriguez A.C."/>
            <person name="Nogales B."/>
            <person name="Bosch R."/>
            <person name="Busquets A."/>
            <person name="Gomila M."/>
            <person name="Lalucat J."/>
            <person name="Garcia-Valdes E."/>
        </authorList>
    </citation>
    <scope>NUCLEOTIDE SEQUENCE [LARGE SCALE GENOMIC DNA]</scope>
    <source>
        <strain evidence="2 3">V113</strain>
    </source>
</reference>
<gene>
    <name evidence="2" type="ORF">ASB58_01650</name>
</gene>
<protein>
    <submittedName>
        <fullName evidence="2">Iron transporter</fullName>
    </submittedName>
</protein>
<evidence type="ECO:0000256" key="1">
    <source>
        <dbReference type="SAM" id="Phobius"/>
    </source>
</evidence>
<dbReference type="RefSeq" id="WP_118129128.1">
    <property type="nucleotide sequence ID" value="NZ_LMAZ01000001.1"/>
</dbReference>
<accession>A0A395R8J6</accession>